<comment type="subcellular location">
    <subcellularLocation>
        <location evidence="1">Membrane</location>
        <topology evidence="1">Multi-pass membrane protein</topology>
    </subcellularLocation>
</comment>
<dbReference type="CDD" id="cd10432">
    <property type="entry name" value="BI-1-like_bacterial"/>
    <property type="match status" value="1"/>
</dbReference>
<evidence type="ECO:0000256" key="2">
    <source>
        <dbReference type="ARBA" id="ARBA00010350"/>
    </source>
</evidence>
<protein>
    <recommendedName>
        <fullName evidence="9">BAX inhibitor (BI)-1/YccA family protein</fullName>
    </recommendedName>
</protein>
<dbReference type="Proteomes" id="UP000249061">
    <property type="component" value="Unassembled WGS sequence"/>
</dbReference>
<dbReference type="PANTHER" id="PTHR23291">
    <property type="entry name" value="BAX INHIBITOR-RELATED"/>
    <property type="match status" value="1"/>
</dbReference>
<evidence type="ECO:0000256" key="5">
    <source>
        <dbReference type="ARBA" id="ARBA00023136"/>
    </source>
</evidence>
<comment type="caution">
    <text evidence="7">The sequence shown here is derived from an EMBL/GenBank/DDBJ whole genome shotgun (WGS) entry which is preliminary data.</text>
</comment>
<feature type="transmembrane region" description="Helical" evidence="6">
    <location>
        <begin position="91"/>
        <end position="110"/>
    </location>
</feature>
<reference evidence="7 8" key="1">
    <citation type="submission" date="2017-08" db="EMBL/GenBank/DDBJ databases">
        <title>Infants hospitalized years apart are colonized by the same room-sourced microbial strains.</title>
        <authorList>
            <person name="Brooks B."/>
            <person name="Olm M.R."/>
            <person name="Firek B.A."/>
            <person name="Baker R."/>
            <person name="Thomas B.C."/>
            <person name="Morowitz M.J."/>
            <person name="Banfield J.F."/>
        </authorList>
    </citation>
    <scope>NUCLEOTIDE SEQUENCE [LARGE SCALE GENOMIC DNA]</scope>
    <source>
        <strain evidence="7">S2_003_000_R2_14</strain>
    </source>
</reference>
<evidence type="ECO:0000256" key="3">
    <source>
        <dbReference type="ARBA" id="ARBA00022692"/>
    </source>
</evidence>
<evidence type="ECO:0000313" key="8">
    <source>
        <dbReference type="Proteomes" id="UP000249061"/>
    </source>
</evidence>
<evidence type="ECO:0000256" key="6">
    <source>
        <dbReference type="RuleBase" id="RU004379"/>
    </source>
</evidence>
<comment type="similarity">
    <text evidence="2 6">Belongs to the BI1 family.</text>
</comment>
<organism evidence="7 8">
    <name type="scientific">Archangium gephyra</name>
    <dbReference type="NCBI Taxonomy" id="48"/>
    <lineage>
        <taxon>Bacteria</taxon>
        <taxon>Pseudomonadati</taxon>
        <taxon>Myxococcota</taxon>
        <taxon>Myxococcia</taxon>
        <taxon>Myxococcales</taxon>
        <taxon>Cystobacterineae</taxon>
        <taxon>Archangiaceae</taxon>
        <taxon>Archangium</taxon>
    </lineage>
</organism>
<dbReference type="EMBL" id="QFQP01000008">
    <property type="protein sequence ID" value="PZR14031.1"/>
    <property type="molecule type" value="Genomic_DNA"/>
</dbReference>
<evidence type="ECO:0000256" key="1">
    <source>
        <dbReference type="ARBA" id="ARBA00004141"/>
    </source>
</evidence>
<dbReference type="InterPro" id="IPR006214">
    <property type="entry name" value="Bax_inhibitor_1-related"/>
</dbReference>
<name>A0A2W5VU06_9BACT</name>
<dbReference type="Pfam" id="PF01027">
    <property type="entry name" value="Bax1-I"/>
    <property type="match status" value="1"/>
</dbReference>
<accession>A0A2W5VU06</accession>
<evidence type="ECO:0000256" key="4">
    <source>
        <dbReference type="ARBA" id="ARBA00022989"/>
    </source>
</evidence>
<dbReference type="GO" id="GO:0016020">
    <property type="term" value="C:membrane"/>
    <property type="evidence" value="ECO:0007669"/>
    <property type="project" value="UniProtKB-SubCell"/>
</dbReference>
<feature type="transmembrane region" description="Helical" evidence="6">
    <location>
        <begin position="181"/>
        <end position="204"/>
    </location>
</feature>
<proteinExistence type="inferred from homology"/>
<dbReference type="AlphaFoldDB" id="A0A2W5VU06"/>
<sequence>MNRVYAWMAFGLALTGGIAFVVASSESLLQRVLPVFYPLLIVEFVVVLAFSFLQSRVSGPVAAALFITYAVLNGLTFSVLFLIYELGSVGLVFGITAGTFGAMSVFATVTKKDLSGWGSFLFMGLIGLVLAGIVNLFLRSHMVTFVSSCVGVLVFAGLTAYDTQKLRRFHASAGYASSMSLAISGALMLYLDFINLFLSLLRLLGRRR</sequence>
<keyword evidence="4 6" id="KW-1133">Transmembrane helix</keyword>
<feature type="transmembrane region" description="Helical" evidence="6">
    <location>
        <begin position="35"/>
        <end position="55"/>
    </location>
</feature>
<dbReference type="PANTHER" id="PTHR23291:SF50">
    <property type="entry name" value="PROTEIN LIFEGUARD 4"/>
    <property type="match status" value="1"/>
</dbReference>
<feature type="transmembrane region" description="Helical" evidence="6">
    <location>
        <begin position="6"/>
        <end position="23"/>
    </location>
</feature>
<feature type="transmembrane region" description="Helical" evidence="6">
    <location>
        <begin position="61"/>
        <end position="84"/>
    </location>
</feature>
<evidence type="ECO:0000313" key="7">
    <source>
        <dbReference type="EMBL" id="PZR14031.1"/>
    </source>
</evidence>
<feature type="transmembrane region" description="Helical" evidence="6">
    <location>
        <begin position="116"/>
        <end position="138"/>
    </location>
</feature>
<evidence type="ECO:0008006" key="9">
    <source>
        <dbReference type="Google" id="ProtNLM"/>
    </source>
</evidence>
<feature type="transmembrane region" description="Helical" evidence="6">
    <location>
        <begin position="143"/>
        <end position="161"/>
    </location>
</feature>
<keyword evidence="3 6" id="KW-0812">Transmembrane</keyword>
<keyword evidence="5 6" id="KW-0472">Membrane</keyword>
<gene>
    <name evidence="7" type="ORF">DI536_10915</name>
</gene>